<reference evidence="1" key="1">
    <citation type="submission" date="2020-07" db="EMBL/GenBank/DDBJ databases">
        <title>The High-quality genome of the commercially important snow crab, Chionoecetes opilio.</title>
        <authorList>
            <person name="Jeong J.-H."/>
            <person name="Ryu S."/>
        </authorList>
    </citation>
    <scope>NUCLEOTIDE SEQUENCE</scope>
    <source>
        <strain evidence="1">MADBK_172401_WGS</strain>
        <tissue evidence="1">Digestive gland</tissue>
    </source>
</reference>
<gene>
    <name evidence="1" type="ORF">GWK47_008536</name>
</gene>
<evidence type="ECO:0000313" key="2">
    <source>
        <dbReference type="Proteomes" id="UP000770661"/>
    </source>
</evidence>
<keyword evidence="2" id="KW-1185">Reference proteome</keyword>
<dbReference type="EMBL" id="JACEEZ010018443">
    <property type="protein sequence ID" value="KAG0716910.1"/>
    <property type="molecule type" value="Genomic_DNA"/>
</dbReference>
<protein>
    <submittedName>
        <fullName evidence="1">Uncharacterized protein</fullName>
    </submittedName>
</protein>
<dbReference type="AlphaFoldDB" id="A0A8J5CP44"/>
<name>A0A8J5CP44_CHIOP</name>
<sequence length="104" mass="11491">MAEPLQALISHQTFLDGGGTPGLCSQGSLSGASAGQNSSVSKFNLCRILTSIWITLTSLRHPRHHYENLRQNLVLEMRGILDYLGIRQDPSRLSALSEKSRRVM</sequence>
<comment type="caution">
    <text evidence="1">The sequence shown here is derived from an EMBL/GenBank/DDBJ whole genome shotgun (WGS) entry which is preliminary data.</text>
</comment>
<evidence type="ECO:0000313" key="1">
    <source>
        <dbReference type="EMBL" id="KAG0716910.1"/>
    </source>
</evidence>
<dbReference type="Proteomes" id="UP000770661">
    <property type="component" value="Unassembled WGS sequence"/>
</dbReference>
<accession>A0A8J5CP44</accession>
<organism evidence="1 2">
    <name type="scientific">Chionoecetes opilio</name>
    <name type="common">Atlantic snow crab</name>
    <name type="synonym">Cancer opilio</name>
    <dbReference type="NCBI Taxonomy" id="41210"/>
    <lineage>
        <taxon>Eukaryota</taxon>
        <taxon>Metazoa</taxon>
        <taxon>Ecdysozoa</taxon>
        <taxon>Arthropoda</taxon>
        <taxon>Crustacea</taxon>
        <taxon>Multicrustacea</taxon>
        <taxon>Malacostraca</taxon>
        <taxon>Eumalacostraca</taxon>
        <taxon>Eucarida</taxon>
        <taxon>Decapoda</taxon>
        <taxon>Pleocyemata</taxon>
        <taxon>Brachyura</taxon>
        <taxon>Eubrachyura</taxon>
        <taxon>Majoidea</taxon>
        <taxon>Majidae</taxon>
        <taxon>Chionoecetes</taxon>
    </lineage>
</organism>
<proteinExistence type="predicted"/>
<dbReference type="OrthoDB" id="5985073at2759"/>